<sequence length="249" mass="28543">WAIRPSTHDRLGSILHCLYFVVAIDPPKRSGCFLEDNTFTLPLDFTKDPIDLSEDLPYNNQAICTILALVVFENGDDSIFVTYKDSFVHVDHDGEERLIFPGGLIALVTTAIYATLSRWKNGKPSQGERADAFSGKAFGSTYRRHLRKVDELESTDPDWLEARQEMWDAAVSTSFILTIHLLLGFNPLSGLIPYIPRNLIVYNYLLKSINLMFHRNLAVKLRENYEKIIENYLKYLRINKNSVIIEEDV</sequence>
<organism evidence="1 2">
    <name type="scientific">Pluteus cervinus</name>
    <dbReference type="NCBI Taxonomy" id="181527"/>
    <lineage>
        <taxon>Eukaryota</taxon>
        <taxon>Fungi</taxon>
        <taxon>Dikarya</taxon>
        <taxon>Basidiomycota</taxon>
        <taxon>Agaricomycotina</taxon>
        <taxon>Agaricomycetes</taxon>
        <taxon>Agaricomycetidae</taxon>
        <taxon>Agaricales</taxon>
        <taxon>Pluteineae</taxon>
        <taxon>Pluteaceae</taxon>
        <taxon>Pluteus</taxon>
    </lineage>
</organism>
<dbReference type="EMBL" id="ML209588">
    <property type="protein sequence ID" value="TFK58160.1"/>
    <property type="molecule type" value="Genomic_DNA"/>
</dbReference>
<proteinExistence type="predicted"/>
<name>A0ACD2ZYC1_9AGAR</name>
<evidence type="ECO:0000313" key="1">
    <source>
        <dbReference type="EMBL" id="TFK58160.1"/>
    </source>
</evidence>
<accession>A0ACD2ZYC1</accession>
<evidence type="ECO:0000313" key="2">
    <source>
        <dbReference type="Proteomes" id="UP000308600"/>
    </source>
</evidence>
<keyword evidence="2" id="KW-1185">Reference proteome</keyword>
<dbReference type="Proteomes" id="UP000308600">
    <property type="component" value="Unassembled WGS sequence"/>
</dbReference>
<feature type="non-terminal residue" evidence="1">
    <location>
        <position position="1"/>
    </location>
</feature>
<gene>
    <name evidence="1" type="ORF">BDN72DRAFT_916315</name>
</gene>
<protein>
    <submittedName>
        <fullName evidence="1">Uncharacterized protein</fullName>
    </submittedName>
</protein>
<reference evidence="1 2" key="1">
    <citation type="journal article" date="2019" name="Nat. Ecol. Evol.">
        <title>Megaphylogeny resolves global patterns of mushroom evolution.</title>
        <authorList>
            <person name="Varga T."/>
            <person name="Krizsan K."/>
            <person name="Foldi C."/>
            <person name="Dima B."/>
            <person name="Sanchez-Garcia M."/>
            <person name="Sanchez-Ramirez S."/>
            <person name="Szollosi G.J."/>
            <person name="Szarkandi J.G."/>
            <person name="Papp V."/>
            <person name="Albert L."/>
            <person name="Andreopoulos W."/>
            <person name="Angelini C."/>
            <person name="Antonin V."/>
            <person name="Barry K.W."/>
            <person name="Bougher N.L."/>
            <person name="Buchanan P."/>
            <person name="Buyck B."/>
            <person name="Bense V."/>
            <person name="Catcheside P."/>
            <person name="Chovatia M."/>
            <person name="Cooper J."/>
            <person name="Damon W."/>
            <person name="Desjardin D."/>
            <person name="Finy P."/>
            <person name="Geml J."/>
            <person name="Haridas S."/>
            <person name="Hughes K."/>
            <person name="Justo A."/>
            <person name="Karasinski D."/>
            <person name="Kautmanova I."/>
            <person name="Kiss B."/>
            <person name="Kocsube S."/>
            <person name="Kotiranta H."/>
            <person name="LaButti K.M."/>
            <person name="Lechner B.E."/>
            <person name="Liimatainen K."/>
            <person name="Lipzen A."/>
            <person name="Lukacs Z."/>
            <person name="Mihaltcheva S."/>
            <person name="Morgado L.N."/>
            <person name="Niskanen T."/>
            <person name="Noordeloos M.E."/>
            <person name="Ohm R.A."/>
            <person name="Ortiz-Santana B."/>
            <person name="Ovrebo C."/>
            <person name="Racz N."/>
            <person name="Riley R."/>
            <person name="Savchenko A."/>
            <person name="Shiryaev A."/>
            <person name="Soop K."/>
            <person name="Spirin V."/>
            <person name="Szebenyi C."/>
            <person name="Tomsovsky M."/>
            <person name="Tulloss R.E."/>
            <person name="Uehling J."/>
            <person name="Grigoriev I.V."/>
            <person name="Vagvolgyi C."/>
            <person name="Papp T."/>
            <person name="Martin F.M."/>
            <person name="Miettinen O."/>
            <person name="Hibbett D.S."/>
            <person name="Nagy L.G."/>
        </authorList>
    </citation>
    <scope>NUCLEOTIDE SEQUENCE [LARGE SCALE GENOMIC DNA]</scope>
    <source>
        <strain evidence="1 2">NL-1719</strain>
    </source>
</reference>